<dbReference type="RefSeq" id="WP_279296089.1">
    <property type="nucleotide sequence ID" value="NZ_JAOTIF010000002.1"/>
</dbReference>
<dbReference type="AlphaFoldDB" id="A0A9X3B6Y7"/>
<comment type="pathway">
    <text evidence="1">Metabolic intermediate biosynthesis; chorismate biosynthesis; chorismate from D-erythrose 4-phosphate and phosphoenolpyruvate: step 4/7.</text>
</comment>
<dbReference type="Gene3D" id="3.40.50.10860">
    <property type="entry name" value="Leucine Dehydrogenase, chain A, domain 1"/>
    <property type="match status" value="1"/>
</dbReference>
<dbReference type="GO" id="GO:0009073">
    <property type="term" value="P:aromatic amino acid family biosynthetic process"/>
    <property type="evidence" value="ECO:0007669"/>
    <property type="project" value="UniProtKB-KW"/>
</dbReference>
<evidence type="ECO:0000313" key="6">
    <source>
        <dbReference type="Proteomes" id="UP001155483"/>
    </source>
</evidence>
<dbReference type="PANTHER" id="PTHR21089:SF1">
    <property type="entry name" value="BIFUNCTIONAL 3-DEHYDROQUINATE DEHYDRATASE_SHIKIMATE DEHYDROGENASE, CHLOROPLASTIC"/>
    <property type="match status" value="1"/>
</dbReference>
<dbReference type="GO" id="GO:0019632">
    <property type="term" value="P:shikimate metabolic process"/>
    <property type="evidence" value="ECO:0007669"/>
    <property type="project" value="TreeGrafter"/>
</dbReference>
<dbReference type="Proteomes" id="UP001155483">
    <property type="component" value="Unassembled WGS sequence"/>
</dbReference>
<feature type="domain" description="Shikimate dehydrogenase substrate binding N-terminal" evidence="4">
    <location>
        <begin position="6"/>
        <end position="88"/>
    </location>
</feature>
<reference evidence="5" key="1">
    <citation type="submission" date="2022-09" db="EMBL/GenBank/DDBJ databases">
        <authorList>
            <person name="Yuan C."/>
            <person name="Ke Z."/>
        </authorList>
    </citation>
    <scope>NUCLEOTIDE SEQUENCE</scope>
    <source>
        <strain evidence="5">LB-8</strain>
    </source>
</reference>
<dbReference type="GO" id="GO:0009423">
    <property type="term" value="P:chorismate biosynthetic process"/>
    <property type="evidence" value="ECO:0007669"/>
    <property type="project" value="TreeGrafter"/>
</dbReference>
<dbReference type="InterPro" id="IPR036291">
    <property type="entry name" value="NAD(P)-bd_dom_sf"/>
</dbReference>
<keyword evidence="2" id="KW-0560">Oxidoreductase</keyword>
<accession>A0A9X3B6Y7</accession>
<evidence type="ECO:0000259" key="4">
    <source>
        <dbReference type="Pfam" id="PF08501"/>
    </source>
</evidence>
<sequence>MKLFGLLGKTLKHSFSKSYFSKKFAEENRADFKYENFELESINQLPALLDLHPDLCGLNVTIPYKEEVIPFLHVQNDVVQKIKACNCIKIREGKLFGFNTDVIGFKQSLEKGLKPHHQKALILGTGGAAKAVQYALELLDIDFTIVSRTKKEGILSYKELNEEIMQEHLLIINTSPVGMFPNVNEAPQIPYEFITPNHYLFDLIYNPEKTLFLQKGEERGAFIANGHEMLVLQAEESWRIWNTESL</sequence>
<protein>
    <submittedName>
        <fullName evidence="5">Shikimate dehydrogenase</fullName>
    </submittedName>
</protein>
<keyword evidence="3" id="KW-0057">Aromatic amino acid biosynthesis</keyword>
<keyword evidence="6" id="KW-1185">Reference proteome</keyword>
<dbReference type="Pfam" id="PF08501">
    <property type="entry name" value="Shikimate_dh_N"/>
    <property type="match status" value="1"/>
</dbReference>
<evidence type="ECO:0000256" key="1">
    <source>
        <dbReference type="ARBA" id="ARBA00004871"/>
    </source>
</evidence>
<dbReference type="GO" id="GO:0050661">
    <property type="term" value="F:NADP binding"/>
    <property type="evidence" value="ECO:0007669"/>
    <property type="project" value="TreeGrafter"/>
</dbReference>
<organism evidence="5 6">
    <name type="scientific">Paraflavisolibacter caeni</name>
    <dbReference type="NCBI Taxonomy" id="2982496"/>
    <lineage>
        <taxon>Bacteria</taxon>
        <taxon>Pseudomonadati</taxon>
        <taxon>Bacteroidota</taxon>
        <taxon>Chitinophagia</taxon>
        <taxon>Chitinophagales</taxon>
        <taxon>Chitinophagaceae</taxon>
        <taxon>Paraflavisolibacter</taxon>
    </lineage>
</organism>
<comment type="caution">
    <text evidence="5">The sequence shown here is derived from an EMBL/GenBank/DDBJ whole genome shotgun (WGS) entry which is preliminary data.</text>
</comment>
<dbReference type="SUPFAM" id="SSF51735">
    <property type="entry name" value="NAD(P)-binding Rossmann-fold domains"/>
    <property type="match status" value="1"/>
</dbReference>
<dbReference type="InterPro" id="IPR022893">
    <property type="entry name" value="Shikimate_DH_fam"/>
</dbReference>
<dbReference type="InterPro" id="IPR013708">
    <property type="entry name" value="Shikimate_DH-bd_N"/>
</dbReference>
<evidence type="ECO:0000256" key="3">
    <source>
        <dbReference type="ARBA" id="ARBA00023141"/>
    </source>
</evidence>
<dbReference type="SUPFAM" id="SSF53223">
    <property type="entry name" value="Aminoacid dehydrogenase-like, N-terminal domain"/>
    <property type="match status" value="1"/>
</dbReference>
<evidence type="ECO:0000256" key="2">
    <source>
        <dbReference type="ARBA" id="ARBA00023002"/>
    </source>
</evidence>
<dbReference type="Gene3D" id="3.40.50.720">
    <property type="entry name" value="NAD(P)-binding Rossmann-like Domain"/>
    <property type="match status" value="1"/>
</dbReference>
<proteinExistence type="predicted"/>
<dbReference type="GO" id="GO:0005829">
    <property type="term" value="C:cytosol"/>
    <property type="evidence" value="ECO:0007669"/>
    <property type="project" value="TreeGrafter"/>
</dbReference>
<name>A0A9X3B6Y7_9BACT</name>
<dbReference type="InterPro" id="IPR046346">
    <property type="entry name" value="Aminoacid_DH-like_N_sf"/>
</dbReference>
<evidence type="ECO:0000313" key="5">
    <source>
        <dbReference type="EMBL" id="MCU7548645.1"/>
    </source>
</evidence>
<gene>
    <name evidence="5" type="ORF">OCK74_05925</name>
</gene>
<reference evidence="5" key="2">
    <citation type="submission" date="2023-04" db="EMBL/GenBank/DDBJ databases">
        <title>Paracnuella aquatica gen. nov., sp. nov., a member of the family Chitinophagaceae isolated from a hot spring.</title>
        <authorList>
            <person name="Wang C."/>
        </authorList>
    </citation>
    <scope>NUCLEOTIDE SEQUENCE</scope>
    <source>
        <strain evidence="5">LB-8</strain>
    </source>
</reference>
<dbReference type="EMBL" id="JAOTIF010000002">
    <property type="protein sequence ID" value="MCU7548645.1"/>
    <property type="molecule type" value="Genomic_DNA"/>
</dbReference>
<keyword evidence="3" id="KW-0028">Amino-acid biosynthesis</keyword>
<dbReference type="CDD" id="cd01065">
    <property type="entry name" value="NAD_bind_Shikimate_DH"/>
    <property type="match status" value="1"/>
</dbReference>
<dbReference type="GO" id="GO:0004764">
    <property type="term" value="F:shikimate 3-dehydrogenase (NADP+) activity"/>
    <property type="evidence" value="ECO:0007669"/>
    <property type="project" value="InterPro"/>
</dbReference>
<dbReference type="PANTHER" id="PTHR21089">
    <property type="entry name" value="SHIKIMATE DEHYDROGENASE"/>
    <property type="match status" value="1"/>
</dbReference>